<keyword evidence="9" id="KW-1185">Reference proteome</keyword>
<evidence type="ECO:0000256" key="5">
    <source>
        <dbReference type="ARBA" id="ARBA00022840"/>
    </source>
</evidence>
<dbReference type="RefSeq" id="WP_184859893.1">
    <property type="nucleotide sequence ID" value="NZ_BAAAWY010000051.1"/>
</dbReference>
<dbReference type="GO" id="GO:0005829">
    <property type="term" value="C:cytosol"/>
    <property type="evidence" value="ECO:0007669"/>
    <property type="project" value="TreeGrafter"/>
</dbReference>
<organism evidence="8 9">
    <name type="scientific">Kutzneria kofuensis</name>
    <dbReference type="NCBI Taxonomy" id="103725"/>
    <lineage>
        <taxon>Bacteria</taxon>
        <taxon>Bacillati</taxon>
        <taxon>Actinomycetota</taxon>
        <taxon>Actinomycetes</taxon>
        <taxon>Pseudonocardiales</taxon>
        <taxon>Pseudonocardiaceae</taxon>
        <taxon>Kutzneria</taxon>
    </lineage>
</organism>
<dbReference type="PIRSF" id="PIRSF000535">
    <property type="entry name" value="1PFK/6PFK/LacC"/>
    <property type="match status" value="1"/>
</dbReference>
<dbReference type="PANTHER" id="PTHR46566:SF5">
    <property type="entry name" value="1-PHOSPHOFRUCTOKINASE"/>
    <property type="match status" value="1"/>
</dbReference>
<comment type="caution">
    <text evidence="8">The sequence shown here is derived from an EMBL/GenBank/DDBJ whole genome shotgun (WGS) entry which is preliminary data.</text>
</comment>
<evidence type="ECO:0000256" key="1">
    <source>
        <dbReference type="ARBA" id="ARBA00010688"/>
    </source>
</evidence>
<protein>
    <submittedName>
        <fullName evidence="8">1-phosphofructokinase family hexose kinase</fullName>
    </submittedName>
</protein>
<comment type="similarity">
    <text evidence="1">Belongs to the carbohydrate kinase PfkB family.</text>
</comment>
<reference evidence="8 9" key="1">
    <citation type="submission" date="2020-08" db="EMBL/GenBank/DDBJ databases">
        <title>Sequencing the genomes of 1000 actinobacteria strains.</title>
        <authorList>
            <person name="Klenk H.-P."/>
        </authorList>
    </citation>
    <scope>NUCLEOTIDE SEQUENCE [LARGE SCALE GENOMIC DNA]</scope>
    <source>
        <strain evidence="8 9">DSM 43851</strain>
    </source>
</reference>
<evidence type="ECO:0000256" key="6">
    <source>
        <dbReference type="PIRNR" id="PIRNR000535"/>
    </source>
</evidence>
<dbReference type="PROSITE" id="PS00584">
    <property type="entry name" value="PFKB_KINASES_2"/>
    <property type="match status" value="1"/>
</dbReference>
<name>A0A7W9KEL3_9PSEU</name>
<evidence type="ECO:0000313" key="9">
    <source>
        <dbReference type="Proteomes" id="UP000585638"/>
    </source>
</evidence>
<dbReference type="Gene3D" id="3.40.1190.20">
    <property type="match status" value="1"/>
</dbReference>
<sequence length="296" mass="30068">MIVTLTPNPAIDRTLAIASLVRGEVHRAAAPVVEPSGKGVNVAKALLVNGHAAKAVLPADGQLAALLAAAGVPCEVARIAGAVRTNVSLLEPDGTVTKVNEPGPELSDEDRRRLLEMALAAEGELIAASGSLPPGMPSDFYAELVERSARPVAVDTSGAALKAVAGAGPWLVKPNLDELSELVGQRPQTLAEVVEAADAVRCAGARAVLVSLGGDGAVLVDERGATHGEVVVDRPRNTVGAGDALLAGFLADGLEEALAYAAAAVGHMGTHTPAVTAKDRAAVRIHDAIDGHRRLS</sequence>
<dbReference type="InterPro" id="IPR011611">
    <property type="entry name" value="PfkB_dom"/>
</dbReference>
<keyword evidence="2 6" id="KW-0808">Transferase</keyword>
<evidence type="ECO:0000259" key="7">
    <source>
        <dbReference type="Pfam" id="PF00294"/>
    </source>
</evidence>
<dbReference type="GO" id="GO:0008443">
    <property type="term" value="F:phosphofructokinase activity"/>
    <property type="evidence" value="ECO:0007669"/>
    <property type="project" value="TreeGrafter"/>
</dbReference>
<dbReference type="InterPro" id="IPR002173">
    <property type="entry name" value="Carboh/pur_kinase_PfkB_CS"/>
</dbReference>
<evidence type="ECO:0000256" key="3">
    <source>
        <dbReference type="ARBA" id="ARBA00022741"/>
    </source>
</evidence>
<dbReference type="GO" id="GO:0005524">
    <property type="term" value="F:ATP binding"/>
    <property type="evidence" value="ECO:0007669"/>
    <property type="project" value="UniProtKB-KW"/>
</dbReference>
<dbReference type="Pfam" id="PF00294">
    <property type="entry name" value="PfkB"/>
    <property type="match status" value="1"/>
</dbReference>
<dbReference type="InterPro" id="IPR017583">
    <property type="entry name" value="Tagatose/fructose_Pkinase"/>
</dbReference>
<evidence type="ECO:0000256" key="2">
    <source>
        <dbReference type="ARBA" id="ARBA00022679"/>
    </source>
</evidence>
<feature type="domain" description="Carbohydrate kinase PfkB" evidence="7">
    <location>
        <begin position="18"/>
        <end position="264"/>
    </location>
</feature>
<keyword evidence="3" id="KW-0547">Nucleotide-binding</keyword>
<dbReference type="EMBL" id="JACHIR010000001">
    <property type="protein sequence ID" value="MBB5890434.1"/>
    <property type="molecule type" value="Genomic_DNA"/>
</dbReference>
<proteinExistence type="inferred from homology"/>
<evidence type="ECO:0000256" key="4">
    <source>
        <dbReference type="ARBA" id="ARBA00022777"/>
    </source>
</evidence>
<dbReference type="InterPro" id="IPR029056">
    <property type="entry name" value="Ribokinase-like"/>
</dbReference>
<accession>A0A7W9KEL3</accession>
<evidence type="ECO:0000313" key="8">
    <source>
        <dbReference type="EMBL" id="MBB5890434.1"/>
    </source>
</evidence>
<dbReference type="SUPFAM" id="SSF53613">
    <property type="entry name" value="Ribokinase-like"/>
    <property type="match status" value="1"/>
</dbReference>
<gene>
    <name evidence="8" type="ORF">BJ998_001630</name>
</gene>
<keyword evidence="5" id="KW-0067">ATP-binding</keyword>
<keyword evidence="4 8" id="KW-0418">Kinase</keyword>
<dbReference type="CDD" id="cd01164">
    <property type="entry name" value="FruK_PfkB_like"/>
    <property type="match status" value="1"/>
</dbReference>
<dbReference type="Proteomes" id="UP000585638">
    <property type="component" value="Unassembled WGS sequence"/>
</dbReference>
<dbReference type="NCBIfam" id="TIGR03168">
    <property type="entry name" value="1-PFK"/>
    <property type="match status" value="1"/>
</dbReference>
<dbReference type="AlphaFoldDB" id="A0A7W9KEL3"/>
<dbReference type="PANTHER" id="PTHR46566">
    <property type="entry name" value="1-PHOSPHOFRUCTOKINASE-RELATED"/>
    <property type="match status" value="1"/>
</dbReference>